<dbReference type="EMBL" id="ADBY01000080">
    <property type="protein sequence ID" value="EFE93297.1"/>
    <property type="molecule type" value="Genomic_DNA"/>
</dbReference>
<evidence type="ECO:0000313" key="2">
    <source>
        <dbReference type="Proteomes" id="UP000005723"/>
    </source>
</evidence>
<evidence type="ECO:0000313" key="1">
    <source>
        <dbReference type="EMBL" id="EFE93297.1"/>
    </source>
</evidence>
<gene>
    <name evidence="1" type="ORF">HMPREF0758_5029</name>
</gene>
<dbReference type="Proteomes" id="UP000005723">
    <property type="component" value="Unassembled WGS sequence"/>
</dbReference>
<sequence length="72" mass="7972">MSKVAKPHAKNHTTTLRLDDCALVRLQRMVAENPLYSNARVMRGALLALSRLSDTERLDCIMTAAQGGVDEF</sequence>
<proteinExistence type="predicted"/>
<organism evidence="1 2">
    <name type="scientific">Serratia odorifera DSM 4582</name>
    <dbReference type="NCBI Taxonomy" id="667129"/>
    <lineage>
        <taxon>Bacteria</taxon>
        <taxon>Pseudomonadati</taxon>
        <taxon>Pseudomonadota</taxon>
        <taxon>Gammaproteobacteria</taxon>
        <taxon>Enterobacterales</taxon>
        <taxon>Yersiniaceae</taxon>
        <taxon>Serratia</taxon>
    </lineage>
</organism>
<accession>D4EA29</accession>
<dbReference type="AlphaFoldDB" id="D4EA29"/>
<dbReference type="STRING" id="667129.HMPREF0758_5029"/>
<dbReference type="HOGENOM" id="CLU_2773579_0_0_6"/>
<name>D4EA29_SEROD</name>
<reference evidence="1 2" key="1">
    <citation type="submission" date="2010-01" db="EMBL/GenBank/DDBJ databases">
        <authorList>
            <person name="Muzny D."/>
            <person name="Qin X."/>
            <person name="Deng J."/>
            <person name="Jiang H."/>
            <person name="Liu Y."/>
            <person name="Qu J."/>
            <person name="Song X.-Z."/>
            <person name="Zhang L."/>
            <person name="Thornton R."/>
            <person name="Coyle M."/>
            <person name="Francisco L."/>
            <person name="Jackson L."/>
            <person name="Javaid M."/>
            <person name="Korchina V."/>
            <person name="Kovar C."/>
            <person name="Mata R."/>
            <person name="Mathew T."/>
            <person name="Ngo R."/>
            <person name="Nguyen L."/>
            <person name="Nguyen N."/>
            <person name="Okwuonu G."/>
            <person name="Ongeri F."/>
            <person name="Pham C."/>
            <person name="Simmons D."/>
            <person name="Wilczek-Boney K."/>
            <person name="Hale W."/>
            <person name="Jakkamsetti A."/>
            <person name="Pham P."/>
            <person name="Ruth R."/>
            <person name="San Lucas F."/>
            <person name="Warren J."/>
            <person name="Zhang J."/>
            <person name="Zhao Z."/>
            <person name="Zhou C."/>
            <person name="Zhu D."/>
            <person name="Lee S."/>
            <person name="Bess C."/>
            <person name="Blankenburg K."/>
            <person name="Forbes L."/>
            <person name="Fu Q."/>
            <person name="Gubbala S."/>
            <person name="Hirani K."/>
            <person name="Jayaseelan J.C."/>
            <person name="Lara F."/>
            <person name="Munidasa M."/>
            <person name="Palculict T."/>
            <person name="Patil S."/>
            <person name="Pu L.-L."/>
            <person name="Saada N."/>
            <person name="Tang L."/>
            <person name="Weissenberger G."/>
            <person name="Zhu Y."/>
            <person name="Hemphill L."/>
            <person name="Shang Y."/>
            <person name="Youmans B."/>
            <person name="Ayvaz T."/>
            <person name="Ross M."/>
            <person name="Santibanez J."/>
            <person name="Aqrawi P."/>
            <person name="Gross S."/>
            <person name="Joshi V."/>
            <person name="Fowler G."/>
            <person name="Nazareth L."/>
            <person name="Reid J."/>
            <person name="Worley K."/>
            <person name="Petrosino J."/>
            <person name="Highlander S."/>
            <person name="Gibbs R."/>
        </authorList>
    </citation>
    <scope>NUCLEOTIDE SEQUENCE [LARGE SCALE GENOMIC DNA]</scope>
    <source>
        <strain evidence="1 2">DSM 4582</strain>
    </source>
</reference>
<comment type="caution">
    <text evidence="1">The sequence shown here is derived from an EMBL/GenBank/DDBJ whole genome shotgun (WGS) entry which is preliminary data.</text>
</comment>
<protein>
    <submittedName>
        <fullName evidence="1">Uncharacterized protein</fullName>
    </submittedName>
</protein>
<keyword evidence="2" id="KW-1185">Reference proteome</keyword>